<evidence type="ECO:0000313" key="1">
    <source>
        <dbReference type="EMBL" id="QDU10953.1"/>
    </source>
</evidence>
<evidence type="ECO:0000313" key="2">
    <source>
        <dbReference type="Proteomes" id="UP000318384"/>
    </source>
</evidence>
<accession>A0A517X0C9</accession>
<sequence>MITSVSILYKQKTLFKKKEFTQRKLGNSTFSFSFQDFLTGGYQS</sequence>
<protein>
    <submittedName>
        <fullName evidence="1">Uncharacterized protein</fullName>
    </submittedName>
</protein>
<name>A0A517X0C9_9PLAN</name>
<reference evidence="1 2" key="1">
    <citation type="submission" date="2019-03" db="EMBL/GenBank/DDBJ databases">
        <title>Deep-cultivation of Planctomycetes and their phenomic and genomic characterization uncovers novel biology.</title>
        <authorList>
            <person name="Wiegand S."/>
            <person name="Jogler M."/>
            <person name="Boedeker C."/>
            <person name="Pinto D."/>
            <person name="Vollmers J."/>
            <person name="Rivas-Marin E."/>
            <person name="Kohn T."/>
            <person name="Peeters S.H."/>
            <person name="Heuer A."/>
            <person name="Rast P."/>
            <person name="Oberbeckmann S."/>
            <person name="Bunk B."/>
            <person name="Jeske O."/>
            <person name="Meyerdierks A."/>
            <person name="Storesund J.E."/>
            <person name="Kallscheuer N."/>
            <person name="Luecker S."/>
            <person name="Lage O.M."/>
            <person name="Pohl T."/>
            <person name="Merkel B.J."/>
            <person name="Hornburger P."/>
            <person name="Mueller R.-W."/>
            <person name="Bruemmer F."/>
            <person name="Labrenz M."/>
            <person name="Spormann A.M."/>
            <person name="Op den Camp H."/>
            <person name="Overmann J."/>
            <person name="Amann R."/>
            <person name="Jetten M.S.M."/>
            <person name="Mascher T."/>
            <person name="Medema M.H."/>
            <person name="Devos D.P."/>
            <person name="Kaster A.-K."/>
            <person name="Ovreas L."/>
            <person name="Rohde M."/>
            <person name="Galperin M.Y."/>
            <person name="Jogler C."/>
        </authorList>
    </citation>
    <scope>NUCLEOTIDE SEQUENCE [LARGE SCALE GENOMIC DNA]</scope>
    <source>
        <strain evidence="1 2">V202</strain>
    </source>
</reference>
<dbReference type="Proteomes" id="UP000318384">
    <property type="component" value="Chromosome"/>
</dbReference>
<dbReference type="EMBL" id="CP037422">
    <property type="protein sequence ID" value="QDU10953.1"/>
    <property type="molecule type" value="Genomic_DNA"/>
</dbReference>
<gene>
    <name evidence="1" type="ORF">V202x_43670</name>
</gene>
<dbReference type="AlphaFoldDB" id="A0A517X0C9"/>
<keyword evidence="2" id="KW-1185">Reference proteome</keyword>
<organism evidence="1 2">
    <name type="scientific">Gimesia aquarii</name>
    <dbReference type="NCBI Taxonomy" id="2527964"/>
    <lineage>
        <taxon>Bacteria</taxon>
        <taxon>Pseudomonadati</taxon>
        <taxon>Planctomycetota</taxon>
        <taxon>Planctomycetia</taxon>
        <taxon>Planctomycetales</taxon>
        <taxon>Planctomycetaceae</taxon>
        <taxon>Gimesia</taxon>
    </lineage>
</organism>
<proteinExistence type="predicted"/>